<dbReference type="Proteomes" id="UP000774130">
    <property type="component" value="Unassembled WGS sequence"/>
</dbReference>
<dbReference type="InterPro" id="IPR004716">
    <property type="entry name" value="PTS_IIA_glucitol/sorbitol-sp"/>
</dbReference>
<dbReference type="PANTHER" id="PTHR40398:SF1">
    <property type="entry name" value="PTS SYSTEM GLUCITOL_SORBITOL-SPECIFIC EIIA COMPONENT"/>
    <property type="match status" value="1"/>
</dbReference>
<dbReference type="PANTHER" id="PTHR40398">
    <property type="entry name" value="PTS SYSTEM GLUCITOL/SORBITOL-SPECIFIC EIIA COMPONENT"/>
    <property type="match status" value="1"/>
</dbReference>
<accession>A0ABS6T9Y9</accession>
<name>A0ABS6T9Y9_9ENTE</name>
<evidence type="ECO:0000313" key="3">
    <source>
        <dbReference type="Proteomes" id="UP000774130"/>
    </source>
</evidence>
<gene>
    <name evidence="2" type="ORF">KUA55_03435</name>
</gene>
<dbReference type="PROSITE" id="PS51097">
    <property type="entry name" value="PTS_EIIA_TYPE_5"/>
    <property type="match status" value="1"/>
</dbReference>
<evidence type="ECO:0000256" key="1">
    <source>
        <dbReference type="PROSITE-ProRule" id="PRU00420"/>
    </source>
</evidence>
<organism evidence="2 3">
    <name type="scientific">Enterococcus alishanensis</name>
    <dbReference type="NCBI Taxonomy" id="1303817"/>
    <lineage>
        <taxon>Bacteria</taxon>
        <taxon>Bacillati</taxon>
        <taxon>Bacillota</taxon>
        <taxon>Bacilli</taxon>
        <taxon>Lactobacillales</taxon>
        <taxon>Enterococcaceae</taxon>
        <taxon>Enterococcus</taxon>
    </lineage>
</organism>
<keyword evidence="3" id="KW-1185">Reference proteome</keyword>
<dbReference type="Pfam" id="PF03829">
    <property type="entry name" value="PTSIIA_gutA"/>
    <property type="match status" value="1"/>
</dbReference>
<sequence>MVRIKITDIGEMVPAFEEEKLLILFGQQVTAELLPICVVHEPVEIEKSPLKANGKIKINQQEYHIQSIGDAANQNFDELGHISIYFRNEETEVLPGAIVASPEVFPSFSIGDFIDIY</sequence>
<reference evidence="2 3" key="1">
    <citation type="submission" date="2021-06" db="EMBL/GenBank/DDBJ databases">
        <title>Enterococcus alishanensis sp. nov., a novel lactic acid bacterium isolated from fresh coffee beans.</title>
        <authorList>
            <person name="Chen Y.-S."/>
        </authorList>
    </citation>
    <scope>NUCLEOTIDE SEQUENCE [LARGE SCALE GENOMIC DNA]</scope>
    <source>
        <strain evidence="2 3">ALS3</strain>
    </source>
</reference>
<dbReference type="EMBL" id="JAHUZB010000001">
    <property type="protein sequence ID" value="MBV7389718.1"/>
    <property type="molecule type" value="Genomic_DNA"/>
</dbReference>
<proteinExistence type="predicted"/>
<feature type="modified residue" description="Phosphohistidine; by HPr" evidence="1">
    <location>
        <position position="40"/>
    </location>
</feature>
<protein>
    <submittedName>
        <fullName evidence="2">PTS glucitol/sorbitol transporter subunit IIA</fullName>
    </submittedName>
</protein>
<dbReference type="RefSeq" id="WP_218324765.1">
    <property type="nucleotide sequence ID" value="NZ_JAHUZB010000001.1"/>
</dbReference>
<comment type="caution">
    <text evidence="2">The sequence shown here is derived from an EMBL/GenBank/DDBJ whole genome shotgun (WGS) entry which is preliminary data.</text>
</comment>
<evidence type="ECO:0000313" key="2">
    <source>
        <dbReference type="EMBL" id="MBV7389718.1"/>
    </source>
</evidence>